<evidence type="ECO:0000313" key="2">
    <source>
        <dbReference type="Proteomes" id="UP001153076"/>
    </source>
</evidence>
<dbReference type="Gene3D" id="2.120.10.80">
    <property type="entry name" value="Kelch-type beta propeller"/>
    <property type="match status" value="1"/>
</dbReference>
<gene>
    <name evidence="1" type="ORF">Cgig2_027469</name>
</gene>
<proteinExistence type="predicted"/>
<dbReference type="SUPFAM" id="SSF117281">
    <property type="entry name" value="Kelch motif"/>
    <property type="match status" value="1"/>
</dbReference>
<comment type="caution">
    <text evidence="1">The sequence shown here is derived from an EMBL/GenBank/DDBJ whole genome shotgun (WGS) entry which is preliminary data.</text>
</comment>
<evidence type="ECO:0000313" key="1">
    <source>
        <dbReference type="EMBL" id="KAJ8446507.1"/>
    </source>
</evidence>
<reference evidence="1" key="1">
    <citation type="submission" date="2022-04" db="EMBL/GenBank/DDBJ databases">
        <title>Carnegiea gigantea Genome sequencing and assembly v2.</title>
        <authorList>
            <person name="Copetti D."/>
            <person name="Sanderson M.J."/>
            <person name="Burquez A."/>
            <person name="Wojciechowski M.F."/>
        </authorList>
    </citation>
    <scope>NUCLEOTIDE SEQUENCE</scope>
    <source>
        <strain evidence="1">SGP5-SGP5p</strain>
        <tissue evidence="1">Aerial part</tissue>
    </source>
</reference>
<name>A0A9Q1KPW0_9CARY</name>
<protein>
    <submittedName>
        <fullName evidence="1">Uncharacterized protein</fullName>
    </submittedName>
</protein>
<dbReference type="EMBL" id="JAKOGI010000053">
    <property type="protein sequence ID" value="KAJ8446507.1"/>
    <property type="molecule type" value="Genomic_DNA"/>
</dbReference>
<dbReference type="Proteomes" id="UP001153076">
    <property type="component" value="Unassembled WGS sequence"/>
</dbReference>
<sequence length="323" mass="37311">MHHLEKIREARYALYGIDFGQDGYMLGSDNSFLQPIYVIDMDEKRRKQKTLLQFQCAVLDRKLYLVPFEYFRRQGCASFDTFVLDTSQVELELSFKSRMKTAKSHGLVMCASKKIYVLKDAMGDEVPNPRFESYDPRTDLWQELPRPVVVQKFSAEGYAVVDDRFIIMSLAPLRCERLHYGDFYAYDTRMQSWSCVKKVSSDTYYDCKAECVDRNILVILGGCEIAFKLVGEYPNFQLRALVVLAANFVPKFPRGSFRLWSTCMTHLGDLRFCVLLAINDEDSDTADSLHAATFQAFRDAHMGHLMFDPDSIMVSKHLFSLQE</sequence>
<accession>A0A9Q1KPW0</accession>
<dbReference type="AlphaFoldDB" id="A0A9Q1KPW0"/>
<organism evidence="1 2">
    <name type="scientific">Carnegiea gigantea</name>
    <dbReference type="NCBI Taxonomy" id="171969"/>
    <lineage>
        <taxon>Eukaryota</taxon>
        <taxon>Viridiplantae</taxon>
        <taxon>Streptophyta</taxon>
        <taxon>Embryophyta</taxon>
        <taxon>Tracheophyta</taxon>
        <taxon>Spermatophyta</taxon>
        <taxon>Magnoliopsida</taxon>
        <taxon>eudicotyledons</taxon>
        <taxon>Gunneridae</taxon>
        <taxon>Pentapetalae</taxon>
        <taxon>Caryophyllales</taxon>
        <taxon>Cactineae</taxon>
        <taxon>Cactaceae</taxon>
        <taxon>Cactoideae</taxon>
        <taxon>Echinocereeae</taxon>
        <taxon>Carnegiea</taxon>
    </lineage>
</organism>
<dbReference type="InterPro" id="IPR015915">
    <property type="entry name" value="Kelch-typ_b-propeller"/>
</dbReference>
<keyword evidence="2" id="KW-1185">Reference proteome</keyword>